<sequence>MEYSTLLLILTASFCLLSLPSSALKCWQNSDSTAEIDWSIKECNTSNNETACLAQYRLYNGCPLPSFYGCHTPKMRSIYSCNPTEGQDSDYSCSCSSDLCNYFVPHTPDPIPPVVLSEVCAAKGCSQNCIEHKGIAKCYCNGGYTLDADGIACNDLDECAYNNGGCEGTCVNHMEGYYCSCPNNQRLKDGYRCENYNGLICASQTCNNTGCQQKGVSYCGETTGRSQYCQVRRKCIPQPIVYIYIGWIVTPLHSYVTPLTIICCITEGKVVSPPEPCLLMPNEAIL</sequence>
<gene>
    <name evidence="7" type="ORF">GBAR_LOCUS17170</name>
</gene>
<dbReference type="InterPro" id="IPR001881">
    <property type="entry name" value="EGF-like_Ca-bd_dom"/>
</dbReference>
<keyword evidence="1 4" id="KW-0245">EGF-like domain</keyword>
<dbReference type="InterPro" id="IPR050751">
    <property type="entry name" value="ECM_structural_protein"/>
</dbReference>
<dbReference type="InterPro" id="IPR018097">
    <property type="entry name" value="EGF_Ca-bd_CS"/>
</dbReference>
<dbReference type="SMART" id="SM00181">
    <property type="entry name" value="EGF"/>
    <property type="match status" value="2"/>
</dbReference>
<feature type="chain" id="PRO_5041264800" evidence="5">
    <location>
        <begin position="24"/>
        <end position="286"/>
    </location>
</feature>
<comment type="caution">
    <text evidence="7">The sequence shown here is derived from an EMBL/GenBank/DDBJ whole genome shotgun (WGS) entry which is preliminary data.</text>
</comment>
<dbReference type="InterPro" id="IPR000742">
    <property type="entry name" value="EGF"/>
</dbReference>
<name>A0AA35WXK2_GEOBA</name>
<dbReference type="SMART" id="SM00179">
    <property type="entry name" value="EGF_CA"/>
    <property type="match status" value="1"/>
</dbReference>
<evidence type="ECO:0000256" key="1">
    <source>
        <dbReference type="ARBA" id="ARBA00022536"/>
    </source>
</evidence>
<dbReference type="PANTHER" id="PTHR24034">
    <property type="entry name" value="EGF-LIKE DOMAIN-CONTAINING PROTEIN"/>
    <property type="match status" value="1"/>
</dbReference>
<evidence type="ECO:0000313" key="8">
    <source>
        <dbReference type="Proteomes" id="UP001174909"/>
    </source>
</evidence>
<dbReference type="SUPFAM" id="SSF57196">
    <property type="entry name" value="EGF/Laminin"/>
    <property type="match status" value="2"/>
</dbReference>
<evidence type="ECO:0000259" key="6">
    <source>
        <dbReference type="PROSITE" id="PS50026"/>
    </source>
</evidence>
<dbReference type="InterPro" id="IPR000152">
    <property type="entry name" value="EGF-type_Asp/Asn_hydroxyl_site"/>
</dbReference>
<feature type="signal peptide" evidence="5">
    <location>
        <begin position="1"/>
        <end position="23"/>
    </location>
</feature>
<keyword evidence="5" id="KW-0732">Signal</keyword>
<dbReference type="Gene3D" id="2.10.25.10">
    <property type="entry name" value="Laminin"/>
    <property type="match status" value="2"/>
</dbReference>
<dbReference type="Proteomes" id="UP001174909">
    <property type="component" value="Unassembled WGS sequence"/>
</dbReference>
<protein>
    <submittedName>
        <fullName evidence="7">Fibulin-5</fullName>
    </submittedName>
</protein>
<dbReference type="PANTHER" id="PTHR24034:SF89">
    <property type="entry name" value="COMPLEMENT COMPONENT C1Q RECEPTOR"/>
    <property type="match status" value="1"/>
</dbReference>
<reference evidence="7" key="1">
    <citation type="submission" date="2023-03" db="EMBL/GenBank/DDBJ databases">
        <authorList>
            <person name="Steffen K."/>
            <person name="Cardenas P."/>
        </authorList>
    </citation>
    <scope>NUCLEOTIDE SEQUENCE</scope>
</reference>
<dbReference type="PROSITE" id="PS01187">
    <property type="entry name" value="EGF_CA"/>
    <property type="match status" value="1"/>
</dbReference>
<accession>A0AA35WXK2</accession>
<evidence type="ECO:0000256" key="4">
    <source>
        <dbReference type="PROSITE-ProRule" id="PRU00076"/>
    </source>
</evidence>
<evidence type="ECO:0000313" key="7">
    <source>
        <dbReference type="EMBL" id="CAI8030282.1"/>
    </source>
</evidence>
<keyword evidence="8" id="KW-1185">Reference proteome</keyword>
<feature type="domain" description="EGF-like" evidence="6">
    <location>
        <begin position="155"/>
        <end position="194"/>
    </location>
</feature>
<dbReference type="AlphaFoldDB" id="A0AA35WXK2"/>
<evidence type="ECO:0000256" key="5">
    <source>
        <dbReference type="SAM" id="SignalP"/>
    </source>
</evidence>
<comment type="caution">
    <text evidence="4">Lacks conserved residue(s) required for the propagation of feature annotation.</text>
</comment>
<evidence type="ECO:0000256" key="3">
    <source>
        <dbReference type="ARBA" id="ARBA00023157"/>
    </source>
</evidence>
<keyword evidence="3" id="KW-1015">Disulfide bond</keyword>
<organism evidence="7 8">
    <name type="scientific">Geodia barretti</name>
    <name type="common">Barrett's horny sponge</name>
    <dbReference type="NCBI Taxonomy" id="519541"/>
    <lineage>
        <taxon>Eukaryota</taxon>
        <taxon>Metazoa</taxon>
        <taxon>Porifera</taxon>
        <taxon>Demospongiae</taxon>
        <taxon>Heteroscleromorpha</taxon>
        <taxon>Tetractinellida</taxon>
        <taxon>Astrophorina</taxon>
        <taxon>Geodiidae</taxon>
        <taxon>Geodia</taxon>
    </lineage>
</organism>
<keyword evidence="2" id="KW-0677">Repeat</keyword>
<dbReference type="PROSITE" id="PS50026">
    <property type="entry name" value="EGF_3"/>
    <property type="match status" value="1"/>
</dbReference>
<evidence type="ECO:0000256" key="2">
    <source>
        <dbReference type="ARBA" id="ARBA00022737"/>
    </source>
</evidence>
<proteinExistence type="predicted"/>
<dbReference type="PROSITE" id="PS00010">
    <property type="entry name" value="ASX_HYDROXYL"/>
    <property type="match status" value="1"/>
</dbReference>
<dbReference type="EMBL" id="CASHTH010002466">
    <property type="protein sequence ID" value="CAI8030282.1"/>
    <property type="molecule type" value="Genomic_DNA"/>
</dbReference>
<dbReference type="GO" id="GO:0005509">
    <property type="term" value="F:calcium ion binding"/>
    <property type="evidence" value="ECO:0007669"/>
    <property type="project" value="InterPro"/>
</dbReference>